<feature type="compositionally biased region" description="Acidic residues" evidence="1">
    <location>
        <begin position="312"/>
        <end position="343"/>
    </location>
</feature>
<dbReference type="InterPro" id="IPR052255">
    <property type="entry name" value="RNA_pol_II_subunit5-mediator"/>
</dbReference>
<dbReference type="OrthoDB" id="21413at2759"/>
<feature type="compositionally biased region" description="Polar residues" evidence="1">
    <location>
        <begin position="489"/>
        <end position="499"/>
    </location>
</feature>
<dbReference type="GO" id="GO:0019212">
    <property type="term" value="F:phosphatase inhibitor activity"/>
    <property type="evidence" value="ECO:0007669"/>
    <property type="project" value="TreeGrafter"/>
</dbReference>
<dbReference type="EMBL" id="ML994237">
    <property type="protein sequence ID" value="KAF2197424.1"/>
    <property type="molecule type" value="Genomic_DNA"/>
</dbReference>
<feature type="compositionally biased region" description="Basic and acidic residues" evidence="1">
    <location>
        <begin position="398"/>
        <end position="418"/>
    </location>
</feature>
<reference evidence="3" key="1">
    <citation type="journal article" date="2020" name="Stud. Mycol.">
        <title>101 Dothideomycetes genomes: a test case for predicting lifestyles and emergence of pathogens.</title>
        <authorList>
            <person name="Haridas S."/>
            <person name="Albert R."/>
            <person name="Binder M."/>
            <person name="Bloem J."/>
            <person name="Labutti K."/>
            <person name="Salamov A."/>
            <person name="Andreopoulos B."/>
            <person name="Baker S."/>
            <person name="Barry K."/>
            <person name="Bills G."/>
            <person name="Bluhm B."/>
            <person name="Cannon C."/>
            <person name="Castanera R."/>
            <person name="Culley D."/>
            <person name="Daum C."/>
            <person name="Ezra D."/>
            <person name="Gonzalez J."/>
            <person name="Henrissat B."/>
            <person name="Kuo A."/>
            <person name="Liang C."/>
            <person name="Lipzen A."/>
            <person name="Lutzoni F."/>
            <person name="Magnuson J."/>
            <person name="Mondo S."/>
            <person name="Nolan M."/>
            <person name="Ohm R."/>
            <person name="Pangilinan J."/>
            <person name="Park H.-J."/>
            <person name="Ramirez L."/>
            <person name="Alfaro M."/>
            <person name="Sun H."/>
            <person name="Tritt A."/>
            <person name="Yoshinaga Y."/>
            <person name="Zwiers L.-H."/>
            <person name="Turgeon B."/>
            <person name="Goodwin S."/>
            <person name="Spatafora J."/>
            <person name="Crous P."/>
            <person name="Grigoriev I."/>
        </authorList>
    </citation>
    <scope>NUCLEOTIDE SEQUENCE</scope>
    <source>
        <strain evidence="3">ATCC 74209</strain>
    </source>
</reference>
<comment type="caution">
    <text evidence="3">The sequence shown here is derived from an EMBL/GenBank/DDBJ whole genome shotgun (WGS) entry which is preliminary data.</text>
</comment>
<dbReference type="Proteomes" id="UP000799536">
    <property type="component" value="Unassembled WGS sequence"/>
</dbReference>
<accession>A0A9P4MLR6</accession>
<dbReference type="Pfam" id="PF12927">
    <property type="entry name" value="DUF3835"/>
    <property type="match status" value="1"/>
</dbReference>
<keyword evidence="4" id="KW-1185">Reference proteome</keyword>
<dbReference type="GO" id="GO:0000122">
    <property type="term" value="P:negative regulation of transcription by RNA polymerase II"/>
    <property type="evidence" value="ECO:0007669"/>
    <property type="project" value="TreeGrafter"/>
</dbReference>
<dbReference type="AlphaFoldDB" id="A0A9P4MLR6"/>
<feature type="region of interest" description="Disordered" evidence="1">
    <location>
        <begin position="398"/>
        <end position="523"/>
    </location>
</feature>
<sequence>MTAPERDPIMDLERHRQQLEDNVSKLRQALKHWQTWEIEYETLKEEIEFANLPEPDFMLTIARNLGGTLVNEKEVEELLGPTLQTKRNAAQVIDMITRRVDYVQQNIITVEKQVQAAEKKLNAASVLLEPDMDDEEGLPLTDIVEELDEEGNVVSSSVSLPGKAAEGIMNDLQRVGVTELGEEDAPMTPSSNRPTKSSKSNPSISGPKESATEIPKTAARTTPKKSVSFSEDTKQDPSGSKTSSLESHGYNPELNGYTFNRGTKVIEVDENDNEVVSYPIIPTDESSEDAALRREMIQYGLSEVGQVVAEIDLDERGEEDSNDDDDFEEYDEDFDSDEDEEEDEHGRSIRPVLTEEYKRQMAELEKKLNGVMIDNLGPRPDMQPLAEYVDDVRTLVIKSDEKDEDMSKPSKPEPTKPDSKKKKKGVRFAEELDVSLAPKPAESKPTPTPVSRPTSTIAETIVERAPSAPVVQSPSDTAKPANVSRFKSARSNAPQSLTASPFPLFPTPPSQSEIPQGPPGRTLADSVVEHAVDPSSIKPPAEDGLDPELIDREVRIAYNKARNKMIQQQGGFLAKDDEENGELIEEGVDGKPKKVSRFRAARLRGEKGF</sequence>
<feature type="region of interest" description="Disordered" evidence="1">
    <location>
        <begin position="181"/>
        <end position="258"/>
    </location>
</feature>
<feature type="region of interest" description="Disordered" evidence="1">
    <location>
        <begin position="312"/>
        <end position="354"/>
    </location>
</feature>
<feature type="domain" description="DUF3835" evidence="2">
    <location>
        <begin position="523"/>
        <end position="603"/>
    </location>
</feature>
<evidence type="ECO:0000313" key="3">
    <source>
        <dbReference type="EMBL" id="KAF2197424.1"/>
    </source>
</evidence>
<dbReference type="GO" id="GO:0003682">
    <property type="term" value="F:chromatin binding"/>
    <property type="evidence" value="ECO:0007669"/>
    <property type="project" value="TreeGrafter"/>
</dbReference>
<dbReference type="Pfam" id="PF13758">
    <property type="entry name" value="Prefoldin_3"/>
    <property type="match status" value="1"/>
</dbReference>
<dbReference type="PANTHER" id="PTHR15111">
    <property type="entry name" value="RNA POLYMERASE II SUBUNIT 5-MEDIATING PROTEIN NNX3"/>
    <property type="match status" value="1"/>
</dbReference>
<evidence type="ECO:0000313" key="4">
    <source>
        <dbReference type="Proteomes" id="UP000799536"/>
    </source>
</evidence>
<organism evidence="3 4">
    <name type="scientific">Delitschia confertaspora ATCC 74209</name>
    <dbReference type="NCBI Taxonomy" id="1513339"/>
    <lineage>
        <taxon>Eukaryota</taxon>
        <taxon>Fungi</taxon>
        <taxon>Dikarya</taxon>
        <taxon>Ascomycota</taxon>
        <taxon>Pezizomycotina</taxon>
        <taxon>Dothideomycetes</taxon>
        <taxon>Pleosporomycetidae</taxon>
        <taxon>Pleosporales</taxon>
        <taxon>Delitschiaceae</taxon>
        <taxon>Delitschia</taxon>
    </lineage>
</organism>
<dbReference type="GO" id="GO:0003714">
    <property type="term" value="F:transcription corepressor activity"/>
    <property type="evidence" value="ECO:0007669"/>
    <property type="project" value="TreeGrafter"/>
</dbReference>
<name>A0A9P4MLR6_9PLEO</name>
<feature type="compositionally biased region" description="Polar residues" evidence="1">
    <location>
        <begin position="224"/>
        <end position="246"/>
    </location>
</feature>
<gene>
    <name evidence="3" type="ORF">GQ43DRAFT_444272</name>
</gene>
<protein>
    <recommendedName>
        <fullName evidence="2">DUF3835 domain-containing protein</fullName>
    </recommendedName>
</protein>
<proteinExistence type="predicted"/>
<dbReference type="Gene3D" id="1.10.287.370">
    <property type="match status" value="1"/>
</dbReference>
<dbReference type="InterPro" id="IPR009053">
    <property type="entry name" value="Prefoldin"/>
</dbReference>
<feature type="compositionally biased region" description="Low complexity" evidence="1">
    <location>
        <begin position="443"/>
        <end position="456"/>
    </location>
</feature>
<feature type="compositionally biased region" description="Polar residues" evidence="1">
    <location>
        <begin position="188"/>
        <end position="204"/>
    </location>
</feature>
<dbReference type="InterPro" id="IPR039553">
    <property type="entry name" value="Prefoldin-like"/>
</dbReference>
<evidence type="ECO:0000259" key="2">
    <source>
        <dbReference type="Pfam" id="PF12927"/>
    </source>
</evidence>
<dbReference type="PANTHER" id="PTHR15111:SF0">
    <property type="entry name" value="UNCONVENTIONAL PREFOLDIN RPB5 INTERACTOR 1"/>
    <property type="match status" value="1"/>
</dbReference>
<evidence type="ECO:0000256" key="1">
    <source>
        <dbReference type="SAM" id="MobiDB-lite"/>
    </source>
</evidence>
<dbReference type="SUPFAM" id="SSF46579">
    <property type="entry name" value="Prefoldin"/>
    <property type="match status" value="1"/>
</dbReference>
<dbReference type="InterPro" id="IPR024325">
    <property type="entry name" value="DUF3835"/>
</dbReference>